<sequence>MLRKTFAAGIAGVALLFATAVPAFASPVSHTPSHGSGITSLCYLGVYGDLTRLCDLDTLNDPKQYCDLGIYGDFTRTCDPANLAHPAEYLDLGTYGDYRGLLGLTHLG</sequence>
<evidence type="ECO:0000313" key="2">
    <source>
        <dbReference type="EMBL" id="MBA8929270.1"/>
    </source>
</evidence>
<evidence type="ECO:0000256" key="1">
    <source>
        <dbReference type="SAM" id="SignalP"/>
    </source>
</evidence>
<reference evidence="2 3" key="1">
    <citation type="submission" date="2020-08" db="EMBL/GenBank/DDBJ databases">
        <title>Genomic Encyclopedia of Archaeal and Bacterial Type Strains, Phase II (KMG-II): from individual species to whole genera.</title>
        <authorList>
            <person name="Goeker M."/>
        </authorList>
    </citation>
    <scope>NUCLEOTIDE SEQUENCE [LARGE SCALE GENOMIC DNA]</scope>
    <source>
        <strain evidence="2 3">DSM 43850</strain>
    </source>
</reference>
<dbReference type="RefSeq" id="WP_182839283.1">
    <property type="nucleotide sequence ID" value="NZ_BAAABQ010000022.1"/>
</dbReference>
<keyword evidence="1" id="KW-0732">Signal</keyword>
<name>A0ABR6BQW3_9PSEU</name>
<protein>
    <submittedName>
        <fullName evidence="2">Uncharacterized protein</fullName>
    </submittedName>
</protein>
<comment type="caution">
    <text evidence="2">The sequence shown here is derived from an EMBL/GenBank/DDBJ whole genome shotgun (WGS) entry which is preliminary data.</text>
</comment>
<dbReference type="Proteomes" id="UP000517916">
    <property type="component" value="Unassembled WGS sequence"/>
</dbReference>
<keyword evidence="3" id="KW-1185">Reference proteome</keyword>
<proteinExistence type="predicted"/>
<gene>
    <name evidence="2" type="ORF">BC739_006488</name>
</gene>
<accession>A0ABR6BQW3</accession>
<dbReference type="EMBL" id="JACJID010000005">
    <property type="protein sequence ID" value="MBA8929270.1"/>
    <property type="molecule type" value="Genomic_DNA"/>
</dbReference>
<evidence type="ECO:0000313" key="3">
    <source>
        <dbReference type="Proteomes" id="UP000517916"/>
    </source>
</evidence>
<feature type="chain" id="PRO_5046664223" evidence="1">
    <location>
        <begin position="26"/>
        <end position="108"/>
    </location>
</feature>
<feature type="signal peptide" evidence="1">
    <location>
        <begin position="1"/>
        <end position="25"/>
    </location>
</feature>
<organism evidence="2 3">
    <name type="scientific">Kutzneria viridogrisea</name>
    <dbReference type="NCBI Taxonomy" id="47990"/>
    <lineage>
        <taxon>Bacteria</taxon>
        <taxon>Bacillati</taxon>
        <taxon>Actinomycetota</taxon>
        <taxon>Actinomycetes</taxon>
        <taxon>Pseudonocardiales</taxon>
        <taxon>Pseudonocardiaceae</taxon>
        <taxon>Kutzneria</taxon>
    </lineage>
</organism>